<sequence>MLRAAPPTGVESPNSVRFGAAWCTLSSLCLNKLVRMVLRRENPQKGSSLNNIHNDGIASIKDPLANKVRTEAERSSYSKLSLYVTVLIGRRLYTFMYNQRHVASQLLTMDIHFSVPIYLERLWCGCLSTDRKLV</sequence>
<dbReference type="EMBL" id="JAWDGP010006236">
    <property type="protein sequence ID" value="KAK3745192.1"/>
    <property type="molecule type" value="Genomic_DNA"/>
</dbReference>
<evidence type="ECO:0000313" key="2">
    <source>
        <dbReference type="Proteomes" id="UP001283361"/>
    </source>
</evidence>
<accession>A0AAE0YH51</accession>
<gene>
    <name evidence="1" type="ORF">RRG08_012377</name>
</gene>
<proteinExistence type="predicted"/>
<comment type="caution">
    <text evidence="1">The sequence shown here is derived from an EMBL/GenBank/DDBJ whole genome shotgun (WGS) entry which is preliminary data.</text>
</comment>
<name>A0AAE0YH51_9GAST</name>
<dbReference type="Proteomes" id="UP001283361">
    <property type="component" value="Unassembled WGS sequence"/>
</dbReference>
<protein>
    <submittedName>
        <fullName evidence="1">Uncharacterized protein</fullName>
    </submittedName>
</protein>
<reference evidence="1" key="1">
    <citation type="journal article" date="2023" name="G3 (Bethesda)">
        <title>A reference genome for the long-term kleptoplast-retaining sea slug Elysia crispata morphotype clarki.</title>
        <authorList>
            <person name="Eastman K.E."/>
            <person name="Pendleton A.L."/>
            <person name="Shaikh M.A."/>
            <person name="Suttiyut T."/>
            <person name="Ogas R."/>
            <person name="Tomko P."/>
            <person name="Gavelis G."/>
            <person name="Widhalm J.R."/>
            <person name="Wisecaver J.H."/>
        </authorList>
    </citation>
    <scope>NUCLEOTIDE SEQUENCE</scope>
    <source>
        <strain evidence="1">ECLA1</strain>
    </source>
</reference>
<dbReference type="AlphaFoldDB" id="A0AAE0YH51"/>
<evidence type="ECO:0000313" key="1">
    <source>
        <dbReference type="EMBL" id="KAK3745192.1"/>
    </source>
</evidence>
<organism evidence="1 2">
    <name type="scientific">Elysia crispata</name>
    <name type="common">lettuce slug</name>
    <dbReference type="NCBI Taxonomy" id="231223"/>
    <lineage>
        <taxon>Eukaryota</taxon>
        <taxon>Metazoa</taxon>
        <taxon>Spiralia</taxon>
        <taxon>Lophotrochozoa</taxon>
        <taxon>Mollusca</taxon>
        <taxon>Gastropoda</taxon>
        <taxon>Heterobranchia</taxon>
        <taxon>Euthyneura</taxon>
        <taxon>Panpulmonata</taxon>
        <taxon>Sacoglossa</taxon>
        <taxon>Placobranchoidea</taxon>
        <taxon>Plakobranchidae</taxon>
        <taxon>Elysia</taxon>
    </lineage>
</organism>
<keyword evidence="2" id="KW-1185">Reference proteome</keyword>